<reference evidence="1 2" key="1">
    <citation type="submission" date="2016-10" db="EMBL/GenBank/DDBJ databases">
        <authorList>
            <person name="Varghese N."/>
        </authorList>
    </citation>
    <scope>NUCLEOTIDE SEQUENCE [LARGE SCALE GENOMIC DNA]</scope>
</reference>
<organism evidence="1 2">
    <name type="scientific">Zymoseptoria tritici ST99CH_1A5</name>
    <dbReference type="NCBI Taxonomy" id="1276529"/>
    <lineage>
        <taxon>Eukaryota</taxon>
        <taxon>Fungi</taxon>
        <taxon>Dikarya</taxon>
        <taxon>Ascomycota</taxon>
        <taxon>Pezizomycotina</taxon>
        <taxon>Dothideomycetes</taxon>
        <taxon>Dothideomycetidae</taxon>
        <taxon>Mycosphaerellales</taxon>
        <taxon>Mycosphaerellaceae</taxon>
        <taxon>Zymoseptoria</taxon>
    </lineage>
</organism>
<name>A0A1Y6LUZ9_ZYMTR</name>
<dbReference type="Proteomes" id="UP000215453">
    <property type="component" value="Chromosome 8"/>
</dbReference>
<protein>
    <submittedName>
        <fullName evidence="1">Uncharacterized protein</fullName>
    </submittedName>
</protein>
<dbReference type="EMBL" id="LT882683">
    <property type="protein sequence ID" value="SMY27280.1"/>
    <property type="molecule type" value="Genomic_DNA"/>
</dbReference>
<sequence>MASRPAWPMLRLERNSHIFKAAKQKSAKLDTFIHMSHFRKCEIIRKIYSNGDDVHPDSYAFDFLRRACINQVKNTQSAILINITKQYRKELENNSLLAGASRENAHKHFSSKFSNKNFFAV</sequence>
<evidence type="ECO:0000313" key="2">
    <source>
        <dbReference type="Proteomes" id="UP000215453"/>
    </source>
</evidence>
<evidence type="ECO:0000313" key="1">
    <source>
        <dbReference type="EMBL" id="SMY27280.1"/>
    </source>
</evidence>
<dbReference type="AlphaFoldDB" id="A0A1Y6LUZ9"/>
<proteinExistence type="predicted"/>
<gene>
    <name evidence="1" type="ORF">ZT1A5_G8724</name>
</gene>
<accession>A0A1Y6LUZ9</accession>